<dbReference type="Pfam" id="PF16189">
    <property type="entry name" value="Creatinase_N_2"/>
    <property type="match status" value="1"/>
</dbReference>
<dbReference type="PANTHER" id="PTHR43763">
    <property type="entry name" value="XAA-PRO AMINOPEPTIDASE 1"/>
    <property type="match status" value="1"/>
</dbReference>
<keyword evidence="3" id="KW-0378">Hydrolase</keyword>
<evidence type="ECO:0000259" key="4">
    <source>
        <dbReference type="Pfam" id="PF00557"/>
    </source>
</evidence>
<dbReference type="SUPFAM" id="SSF55920">
    <property type="entry name" value="Creatinase/aminopeptidase"/>
    <property type="match status" value="1"/>
</dbReference>
<feature type="domain" description="Creatinase N-terminal" evidence="5">
    <location>
        <begin position="17"/>
        <end position="149"/>
    </location>
</feature>
<dbReference type="InterPro" id="IPR000587">
    <property type="entry name" value="Creatinase_N"/>
</dbReference>
<evidence type="ECO:0000259" key="6">
    <source>
        <dbReference type="Pfam" id="PF16188"/>
    </source>
</evidence>
<dbReference type="GO" id="GO:0005737">
    <property type="term" value="C:cytoplasm"/>
    <property type="evidence" value="ECO:0007669"/>
    <property type="project" value="UniProtKB-ARBA"/>
</dbReference>
<dbReference type="RefSeq" id="WP_008593007.1">
    <property type="nucleotide sequence ID" value="NZ_AMRM01000001.1"/>
</dbReference>
<evidence type="ECO:0000256" key="2">
    <source>
        <dbReference type="ARBA" id="ARBA00022723"/>
    </source>
</evidence>
<dbReference type="OrthoDB" id="9806388at2"/>
<evidence type="ECO:0000313" key="7">
    <source>
        <dbReference type="EMBL" id="EKF20817.1"/>
    </source>
</evidence>
<gene>
    <name evidence="7" type="ORF">NA2_00525</name>
</gene>
<dbReference type="eggNOG" id="COG0006">
    <property type="taxonomic scope" value="Bacteria"/>
</dbReference>
<dbReference type="GO" id="GO:0070006">
    <property type="term" value="F:metalloaminopeptidase activity"/>
    <property type="evidence" value="ECO:0007669"/>
    <property type="project" value="InterPro"/>
</dbReference>
<dbReference type="SUPFAM" id="SSF53092">
    <property type="entry name" value="Creatinase/prolidase N-terminal domain"/>
    <property type="match status" value="1"/>
</dbReference>
<dbReference type="Gene3D" id="3.90.230.10">
    <property type="entry name" value="Creatinase/methionine aminopeptidase superfamily"/>
    <property type="match status" value="1"/>
</dbReference>
<evidence type="ECO:0000259" key="5">
    <source>
        <dbReference type="Pfam" id="PF01321"/>
    </source>
</evidence>
<evidence type="ECO:0000256" key="3">
    <source>
        <dbReference type="ARBA" id="ARBA00022801"/>
    </source>
</evidence>
<dbReference type="STRING" id="391937.NA2_00525"/>
<accession>K2MTU1</accession>
<dbReference type="Gene3D" id="3.40.350.10">
    <property type="entry name" value="Creatinase/prolidase N-terminal domain"/>
    <property type="match status" value="2"/>
</dbReference>
<proteinExistence type="inferred from homology"/>
<dbReference type="CDD" id="cd01085">
    <property type="entry name" value="APP"/>
    <property type="match status" value="1"/>
</dbReference>
<dbReference type="InterPro" id="IPR033740">
    <property type="entry name" value="Pept_M24B"/>
</dbReference>
<dbReference type="GO" id="GO:0046872">
    <property type="term" value="F:metal ion binding"/>
    <property type="evidence" value="ECO:0007669"/>
    <property type="project" value="UniProtKB-KW"/>
</dbReference>
<evidence type="ECO:0000256" key="1">
    <source>
        <dbReference type="ARBA" id="ARBA00008766"/>
    </source>
</evidence>
<dbReference type="PATRIC" id="fig|391937.3.peg.109"/>
<comment type="caution">
    <text evidence="7">The sequence shown here is derived from an EMBL/GenBank/DDBJ whole genome shotgun (WGS) entry which is preliminary data.</text>
</comment>
<dbReference type="Pfam" id="PF00557">
    <property type="entry name" value="Peptidase_M24"/>
    <property type="match status" value="1"/>
</dbReference>
<dbReference type="EMBL" id="AMRM01000001">
    <property type="protein sequence ID" value="EKF20817.1"/>
    <property type="molecule type" value="Genomic_DNA"/>
</dbReference>
<dbReference type="Pfam" id="PF16188">
    <property type="entry name" value="Peptidase_M24_C"/>
    <property type="match status" value="1"/>
</dbReference>
<dbReference type="InterPro" id="IPR050422">
    <property type="entry name" value="X-Pro_aminopeptidase_P"/>
</dbReference>
<dbReference type="Proteomes" id="UP000006786">
    <property type="component" value="Unassembled WGS sequence"/>
</dbReference>
<organism evidence="7 8">
    <name type="scientific">Nitratireductor pacificus pht-3B</name>
    <dbReference type="NCBI Taxonomy" id="391937"/>
    <lineage>
        <taxon>Bacteria</taxon>
        <taxon>Pseudomonadati</taxon>
        <taxon>Pseudomonadota</taxon>
        <taxon>Alphaproteobacteria</taxon>
        <taxon>Hyphomicrobiales</taxon>
        <taxon>Phyllobacteriaceae</taxon>
        <taxon>Nitratireductor</taxon>
    </lineage>
</organism>
<comment type="similarity">
    <text evidence="1">Belongs to the peptidase M24B family.</text>
</comment>
<dbReference type="InterPro" id="IPR029149">
    <property type="entry name" value="Creatin/AminoP/Spt16_N"/>
</dbReference>
<protein>
    <submittedName>
        <fullName evidence="7">Peptidase M24</fullName>
    </submittedName>
</protein>
<feature type="domain" description="Peptidase M24" evidence="4">
    <location>
        <begin position="322"/>
        <end position="537"/>
    </location>
</feature>
<dbReference type="FunFam" id="3.90.230.10:FF:000009">
    <property type="entry name" value="xaa-Pro aminopeptidase 2"/>
    <property type="match status" value="1"/>
</dbReference>
<keyword evidence="2" id="KW-0479">Metal-binding</keyword>
<dbReference type="Pfam" id="PF01321">
    <property type="entry name" value="Creatinase_N"/>
    <property type="match status" value="1"/>
</dbReference>
<dbReference type="InterPro" id="IPR000994">
    <property type="entry name" value="Pept_M24"/>
</dbReference>
<feature type="domain" description="Peptidase M24 C-terminal" evidence="6">
    <location>
        <begin position="549"/>
        <end position="608"/>
    </location>
</feature>
<sequence length="608" mass="66403">MFQSFEVISEPAQGIGRVAELRRLLVETGLDGYLVPRADEHQGEYVAAASERLSWLTGFTGSAGVALILRTRAVLFVDGRYTLQAPEQTDPSTFTIESLIDNPPKDWMATHLHKGARIGFDPWLHTIGDVRALAASLEGCGAELVPVEANLVDAIWADRPAPPLEPTRIQPLDYAGEPALEKLARLAMVIASANADCTVLTDPSSLAWAFNIRGRDVPHTPLPLGFALIRAEGRPLLFLDRRKLDRETEAYLTQLADLHPPAALDDEIARIGRSGASLALDPALAAEQLRLLVEKAGGKSVDLADPARLPRAIKNAAELRGARAAHKRDGAAMARFLCWLDAQEAGTLDEISVARKLEACRAQTGEDMQMPLRDISFDTISGAGPNGAIVHYRANTKTNRVLGRNELYLIDSGAQYEDGTTDITRTIVIGEADREMRVRSTRVLKGLVALSRLRFPPGTRGMDIDPFARHALWQAGLDYAHGTGHGVGSYLAVHEGPQRIARTGTQKLEAGMILSNEPGYYRTGSYGIRHENLIVVEPPSPIDGGEIEMHGFETLTLVPFDRRLIDVTLLEDGERAWLDAYHARVRDEIAPLVDGEVAAWLEQATRPL</sequence>
<dbReference type="AlphaFoldDB" id="K2MTU1"/>
<dbReference type="InterPro" id="IPR036005">
    <property type="entry name" value="Creatinase/aminopeptidase-like"/>
</dbReference>
<evidence type="ECO:0000313" key="8">
    <source>
        <dbReference type="Proteomes" id="UP000006786"/>
    </source>
</evidence>
<name>K2MTU1_9HYPH</name>
<dbReference type="PANTHER" id="PTHR43763:SF6">
    <property type="entry name" value="XAA-PRO AMINOPEPTIDASE 1"/>
    <property type="match status" value="1"/>
</dbReference>
<keyword evidence="8" id="KW-1185">Reference proteome</keyword>
<reference evidence="7 8" key="1">
    <citation type="journal article" date="2012" name="J. Bacteriol.">
        <title>Genome Sequence of Nitratireductor pacificus Type Strain pht-3B.</title>
        <authorList>
            <person name="Lai Q."/>
            <person name="Li G."/>
            <person name="Shao Z."/>
        </authorList>
    </citation>
    <scope>NUCLEOTIDE SEQUENCE [LARGE SCALE GENOMIC DNA]</scope>
    <source>
        <strain evidence="8">pht-3B</strain>
    </source>
</reference>
<dbReference type="InterPro" id="IPR032416">
    <property type="entry name" value="Peptidase_M24_C"/>
</dbReference>